<name>A0ABT5SGV2_9MICO</name>
<comment type="caution">
    <text evidence="1">The sequence shown here is derived from an EMBL/GenBank/DDBJ whole genome shotgun (WGS) entry which is preliminary data.</text>
</comment>
<dbReference type="SUPFAM" id="SSF142906">
    <property type="entry name" value="YjbR-like"/>
    <property type="match status" value="1"/>
</dbReference>
<protein>
    <submittedName>
        <fullName evidence="1">MmcQ/YjbR family DNA-binding protein</fullName>
    </submittedName>
</protein>
<sequence>MDGEQLRQVAAARAGTLPGAELSYPFGPEWDVWKVGGKVFLLQTALRGEPLTTVKADPADGQMLCEALPEISPGYHMNKKHWITVRSGRSIDAELVEDLVTDSYLLVVERLPKAKRPVDPTTFGKHDE</sequence>
<dbReference type="InterPro" id="IPR007351">
    <property type="entry name" value="YjbR"/>
</dbReference>
<organism evidence="1 2">
    <name type="scientific">Microbacterium thalli</name>
    <dbReference type="NCBI Taxonomy" id="3027921"/>
    <lineage>
        <taxon>Bacteria</taxon>
        <taxon>Bacillati</taxon>
        <taxon>Actinomycetota</taxon>
        <taxon>Actinomycetes</taxon>
        <taxon>Micrococcales</taxon>
        <taxon>Microbacteriaceae</taxon>
        <taxon>Microbacterium</taxon>
    </lineage>
</organism>
<dbReference type="Gene3D" id="3.90.1150.30">
    <property type="match status" value="1"/>
</dbReference>
<evidence type="ECO:0000313" key="1">
    <source>
        <dbReference type="EMBL" id="MDD7961128.1"/>
    </source>
</evidence>
<dbReference type="PANTHER" id="PTHR35145:SF1">
    <property type="entry name" value="CYTOPLASMIC PROTEIN"/>
    <property type="match status" value="1"/>
</dbReference>
<evidence type="ECO:0000313" key="2">
    <source>
        <dbReference type="Proteomes" id="UP001218170"/>
    </source>
</evidence>
<gene>
    <name evidence="1" type="ORF">PUW80_02045</name>
</gene>
<dbReference type="Proteomes" id="UP001218170">
    <property type="component" value="Unassembled WGS sequence"/>
</dbReference>
<dbReference type="Pfam" id="PF04237">
    <property type="entry name" value="YjbR"/>
    <property type="match status" value="1"/>
</dbReference>
<keyword evidence="2" id="KW-1185">Reference proteome</keyword>
<reference evidence="1 2" key="1">
    <citation type="submission" date="2023-02" db="EMBL/GenBank/DDBJ databases">
        <title>Study of novel species of the Microbacterium genus.</title>
        <authorList>
            <person name="Arroyo-Herrera I."/>
            <person name="Roman-Ponce B."/>
            <person name="Vasquez-Murrieta M.S."/>
        </authorList>
    </citation>
    <scope>NUCLEOTIDE SEQUENCE [LARGE SCALE GENOMIC DNA]</scope>
    <source>
        <strain evidence="1 2">NE1TT3</strain>
    </source>
</reference>
<proteinExistence type="predicted"/>
<dbReference type="InterPro" id="IPR058532">
    <property type="entry name" value="YjbR/MT2646/Rv2570-like"/>
</dbReference>
<dbReference type="EMBL" id="JAQZCI010000001">
    <property type="protein sequence ID" value="MDD7961128.1"/>
    <property type="molecule type" value="Genomic_DNA"/>
</dbReference>
<keyword evidence="1" id="KW-0238">DNA-binding</keyword>
<accession>A0ABT5SGV2</accession>
<dbReference type="InterPro" id="IPR038056">
    <property type="entry name" value="YjbR-like_sf"/>
</dbReference>
<dbReference type="PANTHER" id="PTHR35145">
    <property type="entry name" value="CYTOPLASMIC PROTEIN-RELATED"/>
    <property type="match status" value="1"/>
</dbReference>
<dbReference type="GO" id="GO:0003677">
    <property type="term" value="F:DNA binding"/>
    <property type="evidence" value="ECO:0007669"/>
    <property type="project" value="UniProtKB-KW"/>
</dbReference>